<gene>
    <name evidence="2" type="ORF">ENF18_00845</name>
</gene>
<dbReference type="Proteomes" id="UP000885847">
    <property type="component" value="Unassembled WGS sequence"/>
</dbReference>
<evidence type="ECO:0000313" key="2">
    <source>
        <dbReference type="EMBL" id="HDI82322.1"/>
    </source>
</evidence>
<dbReference type="SUPFAM" id="SSF144052">
    <property type="entry name" value="Thermophilic metalloprotease-like"/>
    <property type="match status" value="1"/>
</dbReference>
<feature type="non-terminal residue" evidence="2">
    <location>
        <position position="265"/>
    </location>
</feature>
<keyword evidence="1" id="KW-0479">Metal-binding</keyword>
<dbReference type="EMBL" id="DQWE01000036">
    <property type="protein sequence ID" value="HDI82322.1"/>
    <property type="molecule type" value="Genomic_DNA"/>
</dbReference>
<dbReference type="Pfam" id="PF26233">
    <property type="entry name" value="NicX"/>
    <property type="match status" value="1"/>
</dbReference>
<name>A0A7C0ZE19_UNCW3</name>
<dbReference type="GO" id="GO:0004177">
    <property type="term" value="F:aminopeptidase activity"/>
    <property type="evidence" value="ECO:0007669"/>
    <property type="project" value="UniProtKB-KW"/>
</dbReference>
<comment type="caution">
    <text evidence="2">The sequence shown here is derived from an EMBL/GenBank/DDBJ whole genome shotgun (WGS) entry which is preliminary data.</text>
</comment>
<dbReference type="PANTHER" id="PTHR34448">
    <property type="entry name" value="AMINOPEPTIDASE"/>
    <property type="match status" value="1"/>
</dbReference>
<keyword evidence="2" id="KW-0031">Aminopeptidase</keyword>
<sequence>MNLKNAALIAVKDCMGLKEGERFLVITDTALKNIGEVLYQVGVELGSEAMYMEILPRSNDGEEPPEAVAEALLNVDVALIPTLKSMSHTMARRRASERGVRIATLPGITEDMMVRTLNVDYRQIKELSEKIAAILTKAVSIKVTSRAGTEIVFSVKNREGHADTGINHQPGSFSNLPAGEAYIAPVEGKAEGRIVIDGSLAGYGMLKSPLVVHIEKGRVAALEGDGADYLKEVFRKYGDDARNLAEFGIGTNPMARITGKILEDE</sequence>
<keyword evidence="2" id="KW-0378">Hydrolase</keyword>
<accession>A0A7C0ZE19</accession>
<dbReference type="InterPro" id="IPR058739">
    <property type="entry name" value="NicX"/>
</dbReference>
<dbReference type="PANTHER" id="PTHR34448:SF1">
    <property type="entry name" value="BLL6088 PROTEIN"/>
    <property type="match status" value="1"/>
</dbReference>
<proteinExistence type="predicted"/>
<evidence type="ECO:0000256" key="1">
    <source>
        <dbReference type="ARBA" id="ARBA00022723"/>
    </source>
</evidence>
<keyword evidence="2" id="KW-0645">Protease</keyword>
<dbReference type="AlphaFoldDB" id="A0A7C0ZE19"/>
<reference evidence="2" key="1">
    <citation type="journal article" date="2020" name="mSystems">
        <title>Genome- and Community-Level Interaction Insights into Carbon Utilization and Element Cycling Functions of Hydrothermarchaeota in Hydrothermal Sediment.</title>
        <authorList>
            <person name="Zhou Z."/>
            <person name="Liu Y."/>
            <person name="Xu W."/>
            <person name="Pan J."/>
            <person name="Luo Z.H."/>
            <person name="Li M."/>
        </authorList>
    </citation>
    <scope>NUCLEOTIDE SEQUENCE [LARGE SCALE GENOMIC DNA]</scope>
    <source>
        <strain evidence="2">HyVt-102</strain>
    </source>
</reference>
<protein>
    <submittedName>
        <fullName evidence="2">Aminopeptidase</fullName>
    </submittedName>
</protein>
<dbReference type="GO" id="GO:0006508">
    <property type="term" value="P:proteolysis"/>
    <property type="evidence" value="ECO:0007669"/>
    <property type="project" value="InterPro"/>
</dbReference>
<dbReference type="GO" id="GO:0046872">
    <property type="term" value="F:metal ion binding"/>
    <property type="evidence" value="ECO:0007669"/>
    <property type="project" value="UniProtKB-KW"/>
</dbReference>
<dbReference type="InterPro" id="IPR052170">
    <property type="entry name" value="M29_Exopeptidase"/>
</dbReference>
<organism evidence="2">
    <name type="scientific">candidate division WOR-3 bacterium</name>
    <dbReference type="NCBI Taxonomy" id="2052148"/>
    <lineage>
        <taxon>Bacteria</taxon>
        <taxon>Bacteria division WOR-3</taxon>
    </lineage>
</organism>